<comment type="similarity">
    <text evidence="1">Belongs to the prokaryotic/mitochondrial release factor family.</text>
</comment>
<feature type="domain" description="Prokaryotic-type class I peptide chain release factors" evidence="3">
    <location>
        <begin position="20"/>
        <end position="36"/>
    </location>
</feature>
<evidence type="ECO:0000256" key="1">
    <source>
        <dbReference type="ARBA" id="ARBA00010835"/>
    </source>
</evidence>
<dbReference type="NCBIfam" id="NF006718">
    <property type="entry name" value="PRK09256.1"/>
    <property type="match status" value="1"/>
</dbReference>
<evidence type="ECO:0000259" key="3">
    <source>
        <dbReference type="PROSITE" id="PS00745"/>
    </source>
</evidence>
<sequence length="137" mass="15546">MNTTELRKSITEKSQLTFSRSGGKGGQNVNKVNTKVHIALSVSDVAGITEEERGRLCEKLSPIINADGFITISVEDERSQELNRKIAYARLENRIETALRVPKKRKKTKPTRASKEKKLKLKKIRSEIKKNRARVTE</sequence>
<evidence type="ECO:0000313" key="4">
    <source>
        <dbReference type="EMBL" id="EIC02274.1"/>
    </source>
</evidence>
<dbReference type="AlphaFoldDB" id="H7EJB3"/>
<protein>
    <submittedName>
        <fullName evidence="4">Class I peptide chain release factor</fullName>
    </submittedName>
</protein>
<organism evidence="4 5">
    <name type="scientific">Treponema saccharophilum DSM 2985</name>
    <dbReference type="NCBI Taxonomy" id="907348"/>
    <lineage>
        <taxon>Bacteria</taxon>
        <taxon>Pseudomonadati</taxon>
        <taxon>Spirochaetota</taxon>
        <taxon>Spirochaetia</taxon>
        <taxon>Spirochaetales</taxon>
        <taxon>Treponemataceae</taxon>
        <taxon>Treponema</taxon>
    </lineage>
</organism>
<dbReference type="Gene3D" id="3.30.160.20">
    <property type="match status" value="1"/>
</dbReference>
<comment type="caution">
    <text evidence="4">The sequence shown here is derived from an EMBL/GenBank/DDBJ whole genome shotgun (WGS) entry which is preliminary data.</text>
</comment>
<dbReference type="EMBL" id="AGRW01000041">
    <property type="protein sequence ID" value="EIC02274.1"/>
    <property type="molecule type" value="Genomic_DNA"/>
</dbReference>
<dbReference type="InterPro" id="IPR000352">
    <property type="entry name" value="Pep_chain_release_fac_I"/>
</dbReference>
<accession>H7EJB3</accession>
<dbReference type="PANTHER" id="PTHR47814:SF1">
    <property type="entry name" value="PEPTIDYL-TRNA HYDROLASE ARFB"/>
    <property type="match status" value="1"/>
</dbReference>
<dbReference type="GO" id="GO:0072344">
    <property type="term" value="P:rescue of stalled ribosome"/>
    <property type="evidence" value="ECO:0007669"/>
    <property type="project" value="TreeGrafter"/>
</dbReference>
<keyword evidence="5" id="KW-1185">Reference proteome</keyword>
<dbReference type="InterPro" id="IPR045853">
    <property type="entry name" value="Pep_chain_release_fac_I_sf"/>
</dbReference>
<reference evidence="4 5" key="1">
    <citation type="submission" date="2011-09" db="EMBL/GenBank/DDBJ databases">
        <title>The draft genome of Treponema saccharophilum DSM 2985.</title>
        <authorList>
            <consortium name="US DOE Joint Genome Institute (JGI-PGF)"/>
            <person name="Lucas S."/>
            <person name="Copeland A."/>
            <person name="Lapidus A."/>
            <person name="Glavina del Rio T."/>
            <person name="Dalin E."/>
            <person name="Tice H."/>
            <person name="Bruce D."/>
            <person name="Goodwin L."/>
            <person name="Pitluck S."/>
            <person name="Peters L."/>
            <person name="Kyrpides N."/>
            <person name="Mavromatis K."/>
            <person name="Ivanova N."/>
            <person name="Markowitz V."/>
            <person name="Cheng J.-F."/>
            <person name="Hugenholtz P."/>
            <person name="Woyke T."/>
            <person name="Wu D."/>
            <person name="Gronow S."/>
            <person name="Wellnitz S."/>
            <person name="Brambilla E."/>
            <person name="Klenk H.-P."/>
            <person name="Eisen J.A."/>
        </authorList>
    </citation>
    <scope>NUCLEOTIDE SEQUENCE [LARGE SCALE GENOMIC DNA]</scope>
    <source>
        <strain evidence="4 5">DSM 2985</strain>
    </source>
</reference>
<dbReference type="GO" id="GO:0003747">
    <property type="term" value="F:translation release factor activity"/>
    <property type="evidence" value="ECO:0007669"/>
    <property type="project" value="InterPro"/>
</dbReference>
<feature type="region of interest" description="Disordered" evidence="2">
    <location>
        <begin position="1"/>
        <end position="29"/>
    </location>
</feature>
<dbReference type="OrthoDB" id="9815709at2"/>
<feature type="compositionally biased region" description="Basic and acidic residues" evidence="2">
    <location>
        <begin position="1"/>
        <end position="11"/>
    </location>
</feature>
<evidence type="ECO:0000256" key="2">
    <source>
        <dbReference type="SAM" id="MobiDB-lite"/>
    </source>
</evidence>
<dbReference type="GO" id="GO:0004045">
    <property type="term" value="F:peptidyl-tRNA hydrolase activity"/>
    <property type="evidence" value="ECO:0007669"/>
    <property type="project" value="TreeGrafter"/>
</dbReference>
<dbReference type="STRING" id="907348.TresaDRAFT_1538"/>
<name>H7EJB3_9SPIR</name>
<proteinExistence type="inferred from homology"/>
<dbReference type="SUPFAM" id="SSF75620">
    <property type="entry name" value="Release factor"/>
    <property type="match status" value="1"/>
</dbReference>
<gene>
    <name evidence="4" type="ORF">TresaDRAFT_1538</name>
</gene>
<dbReference type="Pfam" id="PF00472">
    <property type="entry name" value="RF-1"/>
    <property type="match status" value="1"/>
</dbReference>
<dbReference type="PANTHER" id="PTHR47814">
    <property type="entry name" value="PEPTIDYL-TRNA HYDROLASE ARFB"/>
    <property type="match status" value="1"/>
</dbReference>
<evidence type="ECO:0000313" key="5">
    <source>
        <dbReference type="Proteomes" id="UP000003571"/>
    </source>
</evidence>
<dbReference type="GO" id="GO:0043022">
    <property type="term" value="F:ribosome binding"/>
    <property type="evidence" value="ECO:0007669"/>
    <property type="project" value="TreeGrafter"/>
</dbReference>
<dbReference type="Proteomes" id="UP000003571">
    <property type="component" value="Unassembled WGS sequence"/>
</dbReference>
<dbReference type="PROSITE" id="PS00745">
    <property type="entry name" value="RF_PROK_I"/>
    <property type="match status" value="1"/>
</dbReference>
<dbReference type="PATRIC" id="fig|907348.3.peg.997"/>
<dbReference type="eggNOG" id="COG1186">
    <property type="taxonomic scope" value="Bacteria"/>
</dbReference>
<dbReference type="RefSeq" id="WP_002703394.1">
    <property type="nucleotide sequence ID" value="NZ_AGRW01000041.1"/>
</dbReference>
<feature type="region of interest" description="Disordered" evidence="2">
    <location>
        <begin position="102"/>
        <end position="123"/>
    </location>
</feature>